<reference evidence="1 2" key="1">
    <citation type="submission" date="2022-11" db="EMBL/GenBank/DDBJ databases">
        <title>Haliovirga abyssi gen. nov., sp. nov., a mesophilic fermentative bacterium isolated from the Iheya North hydrothermal field and the proposal of Haliovirgaceae fam. nov.</title>
        <authorList>
            <person name="Miyazaki U."/>
            <person name="Tame A."/>
            <person name="Miyazaki J."/>
            <person name="Takai K."/>
            <person name="Sawayama S."/>
            <person name="Kitajima M."/>
            <person name="Okamoto A."/>
            <person name="Nakagawa S."/>
        </authorList>
    </citation>
    <scope>NUCLEOTIDE SEQUENCE [LARGE SCALE GENOMIC DNA]</scope>
    <source>
        <strain evidence="1 2">IC12</strain>
    </source>
</reference>
<protein>
    <recommendedName>
        <fullName evidence="3">Integrase catalytic domain-containing protein</fullName>
    </recommendedName>
</protein>
<dbReference type="AlphaFoldDB" id="A0AAU9D8D0"/>
<keyword evidence="2" id="KW-1185">Reference proteome</keyword>
<dbReference type="InterPro" id="IPR012337">
    <property type="entry name" value="RNaseH-like_sf"/>
</dbReference>
<dbReference type="Proteomes" id="UP001321582">
    <property type="component" value="Chromosome"/>
</dbReference>
<dbReference type="InterPro" id="IPR050900">
    <property type="entry name" value="Transposase_IS3/IS150/IS904"/>
</dbReference>
<evidence type="ECO:0008006" key="3">
    <source>
        <dbReference type="Google" id="ProtNLM"/>
    </source>
</evidence>
<accession>A0AAU9D8D0</accession>
<organism evidence="1 2">
    <name type="scientific">Haliovirga abyssi</name>
    <dbReference type="NCBI Taxonomy" id="2996794"/>
    <lineage>
        <taxon>Bacteria</taxon>
        <taxon>Fusobacteriati</taxon>
        <taxon>Fusobacteriota</taxon>
        <taxon>Fusobacteriia</taxon>
        <taxon>Fusobacteriales</taxon>
        <taxon>Haliovirgaceae</taxon>
        <taxon>Haliovirga</taxon>
    </lineage>
</organism>
<dbReference type="EMBL" id="AP027059">
    <property type="protein sequence ID" value="BDU50853.1"/>
    <property type="molecule type" value="Genomic_DNA"/>
</dbReference>
<evidence type="ECO:0000313" key="1">
    <source>
        <dbReference type="EMBL" id="BDU50853.1"/>
    </source>
</evidence>
<dbReference type="SUPFAM" id="SSF53098">
    <property type="entry name" value="Ribonuclease H-like"/>
    <property type="match status" value="1"/>
</dbReference>
<name>A0AAU9D8D0_9FUSO</name>
<gene>
    <name evidence="1" type="ORF">HLVA_14220</name>
</gene>
<dbReference type="PANTHER" id="PTHR46889">
    <property type="entry name" value="TRANSPOSASE INSF FOR INSERTION SEQUENCE IS3B-RELATED"/>
    <property type="match status" value="1"/>
</dbReference>
<evidence type="ECO:0000313" key="2">
    <source>
        <dbReference type="Proteomes" id="UP001321582"/>
    </source>
</evidence>
<proteinExistence type="predicted"/>
<dbReference type="PANTHER" id="PTHR46889:SF4">
    <property type="entry name" value="TRANSPOSASE INSO FOR INSERTION SEQUENCE ELEMENT IS911B-RELATED"/>
    <property type="match status" value="1"/>
</dbReference>
<dbReference type="KEGG" id="haby:HLVA_14220"/>
<sequence>MKKYSLVSNYTIKQYKVYRVKCNEEKVENIVDREFNLRENLEVVVSDLTYINVKGKWNYICVLLDLHNREIIGYAAGKK</sequence>